<proteinExistence type="predicted"/>
<dbReference type="OrthoDB" id="60955at2759"/>
<keyword evidence="4" id="KW-0863">Zinc-finger</keyword>
<dbReference type="PANTHER" id="PTHR46200:SF1">
    <property type="entry name" value="GATOR COMPLEX PROTEIN WDR24"/>
    <property type="match status" value="1"/>
</dbReference>
<protein>
    <submittedName>
        <fullName evidence="9">WD40 repeat-like protein</fullName>
    </submittedName>
</protein>
<feature type="compositionally biased region" description="Basic residues" evidence="7">
    <location>
        <begin position="819"/>
        <end position="838"/>
    </location>
</feature>
<dbReference type="Gene3D" id="2.130.10.10">
    <property type="entry name" value="YVTN repeat-like/Quinoprotein amine dehydrogenase"/>
    <property type="match status" value="1"/>
</dbReference>
<dbReference type="InterPro" id="IPR049566">
    <property type="entry name" value="WDR59_RTC1-like_RING_Znf"/>
</dbReference>
<dbReference type="SUPFAM" id="SSF101908">
    <property type="entry name" value="Putative isomerase YbhE"/>
    <property type="match status" value="1"/>
</dbReference>
<dbReference type="InterPro" id="IPR015943">
    <property type="entry name" value="WD40/YVTN_repeat-like_dom_sf"/>
</dbReference>
<dbReference type="InterPro" id="IPR019775">
    <property type="entry name" value="WD40_repeat_CS"/>
</dbReference>
<keyword evidence="1 6" id="KW-0853">WD repeat</keyword>
<gene>
    <name evidence="9" type="ORF">FA15DRAFT_673310</name>
</gene>
<dbReference type="GO" id="GO:0005774">
    <property type="term" value="C:vacuolar membrane"/>
    <property type="evidence" value="ECO:0007669"/>
    <property type="project" value="TreeGrafter"/>
</dbReference>
<feature type="compositionally biased region" description="Acidic residues" evidence="7">
    <location>
        <begin position="785"/>
        <end position="800"/>
    </location>
</feature>
<evidence type="ECO:0000259" key="8">
    <source>
        <dbReference type="Pfam" id="PF17120"/>
    </source>
</evidence>
<keyword evidence="5" id="KW-0862">Zinc</keyword>
<evidence type="ECO:0000256" key="2">
    <source>
        <dbReference type="ARBA" id="ARBA00022723"/>
    </source>
</evidence>
<evidence type="ECO:0000256" key="3">
    <source>
        <dbReference type="ARBA" id="ARBA00022737"/>
    </source>
</evidence>
<feature type="repeat" description="WD" evidence="6">
    <location>
        <begin position="269"/>
        <end position="291"/>
    </location>
</feature>
<dbReference type="SMART" id="SM00320">
    <property type="entry name" value="WD40"/>
    <property type="match status" value="4"/>
</dbReference>
<dbReference type="InterPro" id="IPR037590">
    <property type="entry name" value="WDR24"/>
</dbReference>
<feature type="compositionally biased region" description="Polar residues" evidence="7">
    <location>
        <begin position="1131"/>
        <end position="1154"/>
    </location>
</feature>
<dbReference type="Pfam" id="PF00400">
    <property type="entry name" value="WD40"/>
    <property type="match status" value="2"/>
</dbReference>
<evidence type="ECO:0000313" key="9">
    <source>
        <dbReference type="EMBL" id="TFK20632.1"/>
    </source>
</evidence>
<name>A0A5C3KKE7_COPMA</name>
<accession>A0A5C3KKE7</accession>
<keyword evidence="3" id="KW-0677">Repeat</keyword>
<keyword evidence="2" id="KW-0479">Metal-binding</keyword>
<feature type="compositionally biased region" description="Low complexity" evidence="7">
    <location>
        <begin position="632"/>
        <end position="649"/>
    </location>
</feature>
<dbReference type="PROSITE" id="PS50294">
    <property type="entry name" value="WD_REPEATS_REGION"/>
    <property type="match status" value="1"/>
</dbReference>
<dbReference type="AlphaFoldDB" id="A0A5C3KKE7"/>
<sequence>MPTTVTIPPNLSLPIPFSDSRNHGYQGPSRYVRLPRVAPTGGATISKSEDGTRCAVAGKESLRIARISNNSDHKSATEGVCRIEGSRNFWENSGLKIDSASTDIAWGHGLFSNKILTSARNGEIILWDLGKSGAKYERRTKDHMRSINKLSVSPVVHYYCITGSADGDMRIWDLRDLSKSVMRIKHPTSVRSIVFSPSVRQPLQAVVGLDNGSIYRWDLKMGQRGQLDRLAVAHSAPVTTLDWCGSSTSGPGAGGPGGQADANNGLGWLVSGGLDRCVKVWDLTSPDTSAHISSKPTYTLHPSFPVRRVSWRPGYECELAVVSNEEFAVPPLETQPSNTPTSTQSQGLLSRVGSGLGLDVMIKGFNSDFQYATVSGEAQPTHSTSYAADAIEIWDVRREWVAKWSVNGTSLDGSISDIAFGDSHALWAQHSSGTFSQFDLRETSKPIDSISRVSGTWGPRGSLAFITDHRSRWETPYDDIQQVDPRPGSESRGRPPRKALGDPPVRLSNQVLGIYVPEDLADDQEVFIALTRGYGLQGSTKQDICESNAKIACQVGRDRAVQTWSLMASAFTSFIPPPLPTLPASPRTKTRKGLPIILQPPATPANGYSFPPVPTPGSDSLPRRSPAHKSRSLSSTNSNSRSRSVSMNRHLTPSSSKSNSPLHIPNNLPPITPSRSTFSRRESVDSGVLRHPSTGRRPSISGPSGSYVASPGEKPSSASLKHVGEGALDSSSSSEEEPLTSETGLSNLFDEGIFNNLTSPLVTLGKPVATPSPLSRVVGQNRWTEDEDDGDLDKDDEDETSSPSPRSTDTESDRSSSTSRRRAKFRAKRNSFRIKTRSRSSTLASLPASGSSRLFRRESLNSIRTVTAMESNKDEDESRSLHREETIMDLGHRRQKSCVVSDPPHGELLKEDDGFDASQSHVERSKRHLEIIRAEEQRFKNSAWDIVKKALEGFAEEGDVQMCAMVSLLAHEELEIPLARVCRFVEGYIERLTKAKLFTCAAYLRKFSDLESIRVKSLEQTVLYTTCAKCYKPLIRPAFNQEGGALVKGAFSYCTGCRVPNVSCSICRLPVKTLLFQCSICKHGGHQSCYRRYYLQQAMVDLPASFLPQNEDRGRSLARQMTHLSEDDHVSVSSTRGSIADTTASVNQSPSRTDPSVIGPKLVGHPCAAGCGHYCWAANGVLDDMEI</sequence>
<evidence type="ECO:0000313" key="10">
    <source>
        <dbReference type="Proteomes" id="UP000307440"/>
    </source>
</evidence>
<dbReference type="GO" id="GO:0005829">
    <property type="term" value="C:cytosol"/>
    <property type="evidence" value="ECO:0007669"/>
    <property type="project" value="TreeGrafter"/>
</dbReference>
<evidence type="ECO:0000256" key="5">
    <source>
        <dbReference type="ARBA" id="ARBA00022833"/>
    </source>
</evidence>
<keyword evidence="10" id="KW-1185">Reference proteome</keyword>
<dbReference type="SUPFAM" id="SSF50978">
    <property type="entry name" value="WD40 repeat-like"/>
    <property type="match status" value="1"/>
</dbReference>
<feature type="compositionally biased region" description="Polar residues" evidence="7">
    <location>
        <begin position="839"/>
        <end position="850"/>
    </location>
</feature>
<evidence type="ECO:0000256" key="7">
    <source>
        <dbReference type="SAM" id="MobiDB-lite"/>
    </source>
</evidence>
<feature type="repeat" description="WD" evidence="6">
    <location>
        <begin position="140"/>
        <end position="182"/>
    </location>
</feature>
<dbReference type="GO" id="GO:1904263">
    <property type="term" value="P:positive regulation of TORC1 signaling"/>
    <property type="evidence" value="ECO:0007669"/>
    <property type="project" value="TreeGrafter"/>
</dbReference>
<reference evidence="9 10" key="1">
    <citation type="journal article" date="2019" name="Nat. Ecol. Evol.">
        <title>Megaphylogeny resolves global patterns of mushroom evolution.</title>
        <authorList>
            <person name="Varga T."/>
            <person name="Krizsan K."/>
            <person name="Foldi C."/>
            <person name="Dima B."/>
            <person name="Sanchez-Garcia M."/>
            <person name="Sanchez-Ramirez S."/>
            <person name="Szollosi G.J."/>
            <person name="Szarkandi J.G."/>
            <person name="Papp V."/>
            <person name="Albert L."/>
            <person name="Andreopoulos W."/>
            <person name="Angelini C."/>
            <person name="Antonin V."/>
            <person name="Barry K.W."/>
            <person name="Bougher N.L."/>
            <person name="Buchanan P."/>
            <person name="Buyck B."/>
            <person name="Bense V."/>
            <person name="Catcheside P."/>
            <person name="Chovatia M."/>
            <person name="Cooper J."/>
            <person name="Damon W."/>
            <person name="Desjardin D."/>
            <person name="Finy P."/>
            <person name="Geml J."/>
            <person name="Haridas S."/>
            <person name="Hughes K."/>
            <person name="Justo A."/>
            <person name="Karasinski D."/>
            <person name="Kautmanova I."/>
            <person name="Kiss B."/>
            <person name="Kocsube S."/>
            <person name="Kotiranta H."/>
            <person name="LaButti K.M."/>
            <person name="Lechner B.E."/>
            <person name="Liimatainen K."/>
            <person name="Lipzen A."/>
            <person name="Lukacs Z."/>
            <person name="Mihaltcheva S."/>
            <person name="Morgado L.N."/>
            <person name="Niskanen T."/>
            <person name="Noordeloos M.E."/>
            <person name="Ohm R.A."/>
            <person name="Ortiz-Santana B."/>
            <person name="Ovrebo C."/>
            <person name="Racz N."/>
            <person name="Riley R."/>
            <person name="Savchenko A."/>
            <person name="Shiryaev A."/>
            <person name="Soop K."/>
            <person name="Spirin V."/>
            <person name="Szebenyi C."/>
            <person name="Tomsovsky M."/>
            <person name="Tulloss R.E."/>
            <person name="Uehling J."/>
            <person name="Grigoriev I.V."/>
            <person name="Vagvolgyi C."/>
            <person name="Papp T."/>
            <person name="Martin F.M."/>
            <person name="Miettinen O."/>
            <person name="Hibbett D.S."/>
            <person name="Nagy L.G."/>
        </authorList>
    </citation>
    <scope>NUCLEOTIDE SEQUENCE [LARGE SCALE GENOMIC DNA]</scope>
    <source>
        <strain evidence="9 10">CBS 121175</strain>
    </source>
</reference>
<dbReference type="PROSITE" id="PS50082">
    <property type="entry name" value="WD_REPEATS_2"/>
    <property type="match status" value="2"/>
</dbReference>
<dbReference type="Pfam" id="PF17120">
    <property type="entry name" value="zf-RING_16"/>
    <property type="match status" value="1"/>
</dbReference>
<feature type="region of interest" description="Disordered" evidence="7">
    <location>
        <begin position="765"/>
        <end position="850"/>
    </location>
</feature>
<evidence type="ECO:0000256" key="4">
    <source>
        <dbReference type="ARBA" id="ARBA00022771"/>
    </source>
</evidence>
<feature type="region of interest" description="Disordered" evidence="7">
    <location>
        <begin position="597"/>
        <end position="742"/>
    </location>
</feature>
<feature type="domain" description="WDR59/RTC1-like RING zinc finger" evidence="8">
    <location>
        <begin position="1060"/>
        <end position="1097"/>
    </location>
</feature>
<dbReference type="InterPro" id="IPR036322">
    <property type="entry name" value="WD40_repeat_dom_sf"/>
</dbReference>
<dbReference type="PROSITE" id="PS00678">
    <property type="entry name" value="WD_REPEATS_1"/>
    <property type="match status" value="1"/>
</dbReference>
<organism evidence="9 10">
    <name type="scientific">Coprinopsis marcescibilis</name>
    <name type="common">Agaric fungus</name>
    <name type="synonym">Psathyrella marcescibilis</name>
    <dbReference type="NCBI Taxonomy" id="230819"/>
    <lineage>
        <taxon>Eukaryota</taxon>
        <taxon>Fungi</taxon>
        <taxon>Dikarya</taxon>
        <taxon>Basidiomycota</taxon>
        <taxon>Agaricomycotina</taxon>
        <taxon>Agaricomycetes</taxon>
        <taxon>Agaricomycetidae</taxon>
        <taxon>Agaricales</taxon>
        <taxon>Agaricineae</taxon>
        <taxon>Psathyrellaceae</taxon>
        <taxon>Coprinopsis</taxon>
    </lineage>
</organism>
<dbReference type="EMBL" id="ML210293">
    <property type="protein sequence ID" value="TFK20632.1"/>
    <property type="molecule type" value="Genomic_DNA"/>
</dbReference>
<feature type="region of interest" description="Disordered" evidence="7">
    <location>
        <begin position="476"/>
        <end position="504"/>
    </location>
</feature>
<evidence type="ECO:0000256" key="1">
    <source>
        <dbReference type="ARBA" id="ARBA00022574"/>
    </source>
</evidence>
<dbReference type="PANTHER" id="PTHR46200">
    <property type="entry name" value="GATOR COMPLEX PROTEIN WDR24"/>
    <property type="match status" value="1"/>
</dbReference>
<evidence type="ECO:0000256" key="6">
    <source>
        <dbReference type="PROSITE-ProRule" id="PRU00221"/>
    </source>
</evidence>
<dbReference type="GO" id="GO:0008270">
    <property type="term" value="F:zinc ion binding"/>
    <property type="evidence" value="ECO:0007669"/>
    <property type="project" value="UniProtKB-KW"/>
</dbReference>
<dbReference type="GO" id="GO:0061700">
    <property type="term" value="C:GATOR2 complex"/>
    <property type="evidence" value="ECO:0007669"/>
    <property type="project" value="TreeGrafter"/>
</dbReference>
<dbReference type="STRING" id="230819.A0A5C3KKE7"/>
<dbReference type="GO" id="GO:0016239">
    <property type="term" value="P:positive regulation of macroautophagy"/>
    <property type="evidence" value="ECO:0007669"/>
    <property type="project" value="TreeGrafter"/>
</dbReference>
<feature type="compositionally biased region" description="Low complexity" evidence="7">
    <location>
        <begin position="695"/>
        <end position="706"/>
    </location>
</feature>
<dbReference type="InterPro" id="IPR001680">
    <property type="entry name" value="WD40_rpt"/>
</dbReference>
<dbReference type="Proteomes" id="UP000307440">
    <property type="component" value="Unassembled WGS sequence"/>
</dbReference>
<feature type="region of interest" description="Disordered" evidence="7">
    <location>
        <begin position="1131"/>
        <end position="1155"/>
    </location>
</feature>
<feature type="compositionally biased region" description="Polar residues" evidence="7">
    <location>
        <begin position="651"/>
        <end position="661"/>
    </location>
</feature>